<dbReference type="EMBL" id="AP014633">
    <property type="protein sequence ID" value="BAP55917.1"/>
    <property type="molecule type" value="Genomic_DNA"/>
</dbReference>
<accession>A0A090AJZ4</accession>
<name>A0A090AJZ4_9GAMM</name>
<dbReference type="Proteomes" id="UP000031623">
    <property type="component" value="Chromosome"/>
</dbReference>
<organism evidence="1 2">
    <name type="scientific">Thioploca ingrica</name>
    <dbReference type="NCBI Taxonomy" id="40754"/>
    <lineage>
        <taxon>Bacteria</taxon>
        <taxon>Pseudomonadati</taxon>
        <taxon>Pseudomonadota</taxon>
        <taxon>Gammaproteobacteria</taxon>
        <taxon>Thiotrichales</taxon>
        <taxon>Thiotrichaceae</taxon>
        <taxon>Thioploca</taxon>
    </lineage>
</organism>
<gene>
    <name evidence="1" type="ORF">THII_1620</name>
</gene>
<evidence type="ECO:0000313" key="1">
    <source>
        <dbReference type="EMBL" id="BAP55917.1"/>
    </source>
</evidence>
<dbReference type="InterPro" id="IPR007423">
    <property type="entry name" value="Sel_put"/>
</dbReference>
<protein>
    <recommendedName>
        <fullName evidence="3">YbdD/YjiX family protein</fullName>
    </recommendedName>
</protein>
<dbReference type="KEGG" id="tig:THII_1620"/>
<evidence type="ECO:0008006" key="3">
    <source>
        <dbReference type="Google" id="ProtNLM"/>
    </source>
</evidence>
<dbReference type="HOGENOM" id="CLU_171734_3_0_6"/>
<proteinExistence type="predicted"/>
<sequence length="60" mass="7494">MLRDKLKQIWKWVQELSGDDAYERYLHHHTQHHADQPPMTRQAFFLWRQESKWNGVRRCC</sequence>
<evidence type="ECO:0000313" key="2">
    <source>
        <dbReference type="Proteomes" id="UP000031623"/>
    </source>
</evidence>
<dbReference type="OrthoDB" id="8537229at2"/>
<dbReference type="STRING" id="40754.THII_1620"/>
<dbReference type="AlphaFoldDB" id="A0A090AJZ4"/>
<keyword evidence="2" id="KW-1185">Reference proteome</keyword>
<dbReference type="Pfam" id="PF04328">
    <property type="entry name" value="Sel_put"/>
    <property type="match status" value="1"/>
</dbReference>
<reference evidence="1 2" key="1">
    <citation type="journal article" date="2014" name="ISME J.">
        <title>Ecophysiology of Thioploca ingrica as revealed by the complete genome sequence supplemented with proteomic evidence.</title>
        <authorList>
            <person name="Kojima H."/>
            <person name="Ogura Y."/>
            <person name="Yamamoto N."/>
            <person name="Togashi T."/>
            <person name="Mori H."/>
            <person name="Watanabe T."/>
            <person name="Nemoto F."/>
            <person name="Kurokawa K."/>
            <person name="Hayashi T."/>
            <person name="Fukui M."/>
        </authorList>
    </citation>
    <scope>NUCLEOTIDE SEQUENCE [LARGE SCALE GENOMIC DNA]</scope>
</reference>